<dbReference type="PROSITE" id="PS51318">
    <property type="entry name" value="TAT"/>
    <property type="match status" value="1"/>
</dbReference>
<dbReference type="GO" id="GO:0016491">
    <property type="term" value="F:oxidoreductase activity"/>
    <property type="evidence" value="ECO:0007669"/>
    <property type="project" value="InterPro"/>
</dbReference>
<comment type="caution">
    <text evidence="2">The sequence shown here is derived from an EMBL/GenBank/DDBJ whole genome shotgun (WGS) entry which is preliminary data.</text>
</comment>
<dbReference type="Gene3D" id="3.50.50.60">
    <property type="entry name" value="FAD/NAD(P)-binding domain"/>
    <property type="match status" value="1"/>
</dbReference>
<gene>
    <name evidence="2" type="ORF">L618_000700001470</name>
</gene>
<sequence>MSHGGPKSHGGPQPDTRMSRRTVLTALGALGAAAALPPTAAALPPTAAQPGRRAPAVHSGGRRVAILGGGMAGLAAAHELIERGFEVTVFEPTALGGKARSIPSPGTAAGGRLDLPGEHGFRFFPGFYQHIPDTMRRIPFPGNPNGVFDNLVAGHGFRMAIPGAPDLTAPASIAPLRFDVYDPLSLQESLTAAFSLGGSIPPHELAVFMRKLVMFLTSSLERRNDQWEHETWAQTLEADGKSKGYREILVSALTRQLVAARPQTVSTRTIGIMGQAFVWNAMGTVPQYGHLDRLLSAPTNEAWIDPWAQLLHDLGVKVEMGWAAEALEISGGRITGARVVDGSGNRARAEADWFVAAMPAERAVSLWSPEILAADPGLERMNALVTDWMVGIQYFLRRPTPITPGHVAYLGSPWALTSISQAQFWRGDFAQRYGDGSAHDCLSVDISDWDTPGILYGRTAKQCTPEEIAREVWAQMSACLEDGTGAIDENDIVSWFLDPGVKWGAGGVTNDTPLLINTAGSLANRPEAHTAIPNLFLAGDYVRNDIDLATMEGANESARAAVGALLQTAGSPAAPPALYKLHEPPELEPLRRIDSDRYRAGQPHMLA</sequence>
<accession>A0A562D9G5</accession>
<evidence type="ECO:0000259" key="1">
    <source>
        <dbReference type="Pfam" id="PF01593"/>
    </source>
</evidence>
<dbReference type="PANTHER" id="PTHR42923">
    <property type="entry name" value="PROTOPORPHYRINOGEN OXIDASE"/>
    <property type="match status" value="1"/>
</dbReference>
<dbReference type="Proteomes" id="UP000317573">
    <property type="component" value="Unassembled WGS sequence"/>
</dbReference>
<dbReference type="InterPro" id="IPR002937">
    <property type="entry name" value="Amino_oxidase"/>
</dbReference>
<dbReference type="AlphaFoldDB" id="A0A562D9G5"/>
<feature type="domain" description="Amine oxidase" evidence="1">
    <location>
        <begin position="71"/>
        <end position="565"/>
    </location>
</feature>
<evidence type="ECO:0000313" key="2">
    <source>
        <dbReference type="EMBL" id="TWH06248.1"/>
    </source>
</evidence>
<dbReference type="Pfam" id="PF01593">
    <property type="entry name" value="Amino_oxidase"/>
    <property type="match status" value="1"/>
</dbReference>
<dbReference type="SUPFAM" id="SSF51905">
    <property type="entry name" value="FAD/NAD(P)-binding domain"/>
    <property type="match status" value="1"/>
</dbReference>
<protein>
    <submittedName>
        <fullName evidence="2">Uncharacterized protein with NAD-binding domain and iron-sulfur cluster</fullName>
    </submittedName>
</protein>
<proteinExistence type="predicted"/>
<dbReference type="EMBL" id="VLJT01000072">
    <property type="protein sequence ID" value="TWH06248.1"/>
    <property type="molecule type" value="Genomic_DNA"/>
</dbReference>
<reference evidence="2 3" key="1">
    <citation type="submission" date="2019-07" db="EMBL/GenBank/DDBJ databases">
        <title>Genome sequencing of lignin-degrading bacterial isolates.</title>
        <authorList>
            <person name="Gladden J."/>
        </authorList>
    </citation>
    <scope>NUCLEOTIDE SEQUENCE [LARGE SCALE GENOMIC DNA]</scope>
    <source>
        <strain evidence="2 3">J45</strain>
    </source>
</reference>
<dbReference type="PANTHER" id="PTHR42923:SF46">
    <property type="entry name" value="AMINE OXIDASE"/>
    <property type="match status" value="1"/>
</dbReference>
<dbReference type="InterPro" id="IPR006311">
    <property type="entry name" value="TAT_signal"/>
</dbReference>
<dbReference type="InterPro" id="IPR050464">
    <property type="entry name" value="Zeta_carotene_desat/Oxidored"/>
</dbReference>
<organism evidence="2 3">
    <name type="scientific">Rhodococcus rhodochrous J45</name>
    <dbReference type="NCBI Taxonomy" id="935266"/>
    <lineage>
        <taxon>Bacteria</taxon>
        <taxon>Bacillati</taxon>
        <taxon>Actinomycetota</taxon>
        <taxon>Actinomycetes</taxon>
        <taxon>Mycobacteriales</taxon>
        <taxon>Nocardiaceae</taxon>
        <taxon>Rhodococcus</taxon>
    </lineage>
</organism>
<name>A0A562D9G5_RHORH</name>
<dbReference type="InterPro" id="IPR036188">
    <property type="entry name" value="FAD/NAD-bd_sf"/>
</dbReference>
<evidence type="ECO:0000313" key="3">
    <source>
        <dbReference type="Proteomes" id="UP000317573"/>
    </source>
</evidence>